<reference evidence="7" key="1">
    <citation type="journal article" date="2013" name="Genome Biol. Evol.">
        <title>Punctuated emergences of genetic and phenotypic innovations in eumetazoan, bilaterian, euteleostome, and hominidae ancestors.</title>
        <authorList>
            <person name="Wenger Y."/>
            <person name="Galliot B."/>
        </authorList>
    </citation>
    <scope>NUCLEOTIDE SEQUENCE</scope>
    <source>
        <tissue evidence="7">Whole animals</tissue>
    </source>
</reference>
<evidence type="ECO:0000256" key="4">
    <source>
        <dbReference type="ARBA" id="ARBA00023136"/>
    </source>
</evidence>
<evidence type="ECO:0000313" key="7">
    <source>
        <dbReference type="EMBL" id="CDG66408.1"/>
    </source>
</evidence>
<keyword evidence="4" id="KW-0472">Membrane</keyword>
<keyword evidence="1" id="KW-0831">Ubiquinone biosynthesis</keyword>
<dbReference type="InterPro" id="IPR027540">
    <property type="entry name" value="Coq4_euk"/>
</dbReference>
<dbReference type="GO" id="GO:0005743">
    <property type="term" value="C:mitochondrial inner membrane"/>
    <property type="evidence" value="ECO:0007669"/>
    <property type="project" value="InterPro"/>
</dbReference>
<evidence type="ECO:0000256" key="2">
    <source>
        <dbReference type="ARBA" id="ARBA00022792"/>
    </source>
</evidence>
<sequence length="278" mass="32271">LDKKLKYNMRFSINKYLSCLTQHKISKISLKVRNISQHQSFVPKSSDELYDLHIQTSPLQKIMLTVGSAFAALYNPYRGDMVAALGETTGHLALQKLHLQMLNDDTGYRILKEKPIIDSHILDIKKLLCYPKNTLGYCYGNFMHSQNLSADDRSPVRFVDNTELAYVMKRYRQIHDFCHVILGFSVDVSAEIVVKWFECFHFNLPMAALSSVFGPLALNQVEQKELINYIPWAVFTGMSAKPFLNVYFEKNLERDIFELRNELHVYEPPKNGLLHKYW</sequence>
<evidence type="ECO:0000256" key="3">
    <source>
        <dbReference type="ARBA" id="ARBA00023128"/>
    </source>
</evidence>
<dbReference type="HAMAP" id="MF_03111">
    <property type="entry name" value="Coq4"/>
    <property type="match status" value="1"/>
</dbReference>
<proteinExistence type="evidence at transcript level"/>
<evidence type="ECO:0000256" key="5">
    <source>
        <dbReference type="ARBA" id="ARBA00023239"/>
    </source>
</evidence>
<gene>
    <name evidence="7" type="primary">COQ4</name>
</gene>
<dbReference type="EMBL" id="HAAD01000176">
    <property type="protein sequence ID" value="CDG66408.1"/>
    <property type="molecule type" value="mRNA"/>
</dbReference>
<feature type="non-terminal residue" evidence="7">
    <location>
        <position position="1"/>
    </location>
</feature>
<keyword evidence="7" id="KW-0830">Ubiquinone</keyword>
<protein>
    <recommendedName>
        <fullName evidence="6">4-hydroxy-3-methoxy-5-polyprenylbenzoate decarboxylase</fullName>
    </recommendedName>
</protein>
<name>T2M2E0_HYDVU</name>
<dbReference type="InterPro" id="IPR007715">
    <property type="entry name" value="Coq4"/>
</dbReference>
<dbReference type="OrthoDB" id="4249at2759"/>
<dbReference type="Pfam" id="PF05019">
    <property type="entry name" value="Coq4"/>
    <property type="match status" value="1"/>
</dbReference>
<dbReference type="PANTHER" id="PTHR12922">
    <property type="entry name" value="UBIQUINONE BIOSYNTHESIS PROTEIN"/>
    <property type="match status" value="1"/>
</dbReference>
<organism evidence="7">
    <name type="scientific">Hydra vulgaris</name>
    <name type="common">Hydra</name>
    <name type="synonym">Hydra attenuata</name>
    <dbReference type="NCBI Taxonomy" id="6087"/>
    <lineage>
        <taxon>Eukaryota</taxon>
        <taxon>Metazoa</taxon>
        <taxon>Cnidaria</taxon>
        <taxon>Hydrozoa</taxon>
        <taxon>Hydroidolina</taxon>
        <taxon>Anthoathecata</taxon>
        <taxon>Aplanulata</taxon>
        <taxon>Hydridae</taxon>
        <taxon>Hydra</taxon>
    </lineage>
</organism>
<dbReference type="PANTHER" id="PTHR12922:SF7">
    <property type="entry name" value="UBIQUINONE BIOSYNTHESIS PROTEIN COQ4 HOMOLOG, MITOCHONDRIAL"/>
    <property type="match status" value="1"/>
</dbReference>
<evidence type="ECO:0000256" key="1">
    <source>
        <dbReference type="ARBA" id="ARBA00022688"/>
    </source>
</evidence>
<dbReference type="AlphaFoldDB" id="T2M2E0"/>
<dbReference type="GO" id="GO:0016829">
    <property type="term" value="F:lyase activity"/>
    <property type="evidence" value="ECO:0007669"/>
    <property type="project" value="UniProtKB-KW"/>
</dbReference>
<accession>T2M2E0</accession>
<keyword evidence="5" id="KW-0456">Lyase</keyword>
<dbReference type="GO" id="GO:0006744">
    <property type="term" value="P:ubiquinone biosynthetic process"/>
    <property type="evidence" value="ECO:0007669"/>
    <property type="project" value="UniProtKB-KW"/>
</dbReference>
<keyword evidence="3" id="KW-0496">Mitochondrion</keyword>
<keyword evidence="2" id="KW-0999">Mitochondrion inner membrane</keyword>
<evidence type="ECO:0000256" key="6">
    <source>
        <dbReference type="ARBA" id="ARBA00081568"/>
    </source>
</evidence>